<feature type="transmembrane region" description="Helical" evidence="1">
    <location>
        <begin position="224"/>
        <end position="246"/>
    </location>
</feature>
<gene>
    <name evidence="3" type="ORF">GCM10012280_27860</name>
</gene>
<dbReference type="NCBIfam" id="NF042915">
    <property type="entry name" value="MAB_1171c_fam"/>
    <property type="match status" value="1"/>
</dbReference>
<dbReference type="RefSeq" id="WP_189131931.1">
    <property type="nucleotide sequence ID" value="NZ_BMMS01000010.1"/>
</dbReference>
<keyword evidence="1" id="KW-0472">Membrane</keyword>
<reference evidence="3" key="1">
    <citation type="journal article" date="2014" name="Int. J. Syst. Evol. Microbiol.">
        <title>Complete genome sequence of Corynebacterium casei LMG S-19264T (=DSM 44701T), isolated from a smear-ripened cheese.</title>
        <authorList>
            <consortium name="US DOE Joint Genome Institute (JGI-PGF)"/>
            <person name="Walter F."/>
            <person name="Albersmeier A."/>
            <person name="Kalinowski J."/>
            <person name="Ruckert C."/>
        </authorList>
    </citation>
    <scope>NUCLEOTIDE SEQUENCE</scope>
    <source>
        <strain evidence="3">CGMCC 4.7201</strain>
    </source>
</reference>
<feature type="transmembrane region" description="Helical" evidence="1">
    <location>
        <begin position="148"/>
        <end position="168"/>
    </location>
</feature>
<feature type="transmembrane region" description="Helical" evidence="1">
    <location>
        <begin position="109"/>
        <end position="128"/>
    </location>
</feature>
<evidence type="ECO:0000259" key="2">
    <source>
        <dbReference type="Pfam" id="PF20182"/>
    </source>
</evidence>
<dbReference type="AlphaFoldDB" id="A0A917ZQU7"/>
<feature type="transmembrane region" description="Helical" evidence="1">
    <location>
        <begin position="6"/>
        <end position="21"/>
    </location>
</feature>
<feature type="transmembrane region" description="Helical" evidence="1">
    <location>
        <begin position="67"/>
        <end position="89"/>
    </location>
</feature>
<dbReference type="Proteomes" id="UP000641932">
    <property type="component" value="Unassembled WGS sequence"/>
</dbReference>
<protein>
    <recommendedName>
        <fullName evidence="2">DUF6545 domain-containing protein</fullName>
    </recommendedName>
</protein>
<comment type="caution">
    <text evidence="3">The sequence shown here is derived from an EMBL/GenBank/DDBJ whole genome shotgun (WGS) entry which is preliminary data.</text>
</comment>
<dbReference type="InterPro" id="IPR046675">
    <property type="entry name" value="DUF6545"/>
</dbReference>
<dbReference type="Pfam" id="PF20182">
    <property type="entry name" value="DUF6545"/>
    <property type="match status" value="1"/>
</dbReference>
<name>A0A917ZQU7_9ACTN</name>
<keyword evidence="1" id="KW-0812">Transmembrane</keyword>
<dbReference type="EMBL" id="BMMS01000010">
    <property type="protein sequence ID" value="GGO88023.1"/>
    <property type="molecule type" value="Genomic_DNA"/>
</dbReference>
<evidence type="ECO:0000256" key="1">
    <source>
        <dbReference type="SAM" id="Phobius"/>
    </source>
</evidence>
<proteinExistence type="predicted"/>
<keyword evidence="4" id="KW-1185">Reference proteome</keyword>
<accession>A0A917ZQU7</accession>
<keyword evidence="1" id="KW-1133">Transmembrane helix</keyword>
<evidence type="ECO:0000313" key="3">
    <source>
        <dbReference type="EMBL" id="GGO88023.1"/>
    </source>
</evidence>
<feature type="transmembrane region" description="Helical" evidence="1">
    <location>
        <begin position="33"/>
        <end position="55"/>
    </location>
</feature>
<feature type="domain" description="DUF6545" evidence="2">
    <location>
        <begin position="251"/>
        <end position="384"/>
    </location>
</feature>
<sequence>MFDVLYLAFAAVAWVIAAYKARAWLRGRRNADLGLVCLMTVGVATVFLFSAPSVYIRFDELVGVSNLGMVVIYSAVVVFAAGALLLLFLRWTGRESHEAQARVRARSRLLLGLIAATWTVAVVCFVLGRPDDVEHPRDLSTAYASSPGVVTFLVLYLMIFGAGTAILGSMCGRYAQTLGGSWMARGLRAVCAGCWLALLYCVCKLAGFAGTWAGRDMYWVSNGIAPISASIAALLVVGGFALPAMAPRAAAWRRLRHLRALWRTVTADAPEVTMEQPRWSRWWPLADLEWQANRQMAEIRDVQRQIRRHVDASVIDIARERGRAEALDDRDAAALVEAAALRRGLRNKELGYVPADGAQSVVMTTGTGLEEEHAHLVRVAEMYHLPLVDSVLVAVQEYSAT</sequence>
<feature type="transmembrane region" description="Helical" evidence="1">
    <location>
        <begin position="189"/>
        <end position="212"/>
    </location>
</feature>
<organism evidence="3 4">
    <name type="scientific">Wenjunlia tyrosinilytica</name>
    <dbReference type="NCBI Taxonomy" id="1544741"/>
    <lineage>
        <taxon>Bacteria</taxon>
        <taxon>Bacillati</taxon>
        <taxon>Actinomycetota</taxon>
        <taxon>Actinomycetes</taxon>
        <taxon>Kitasatosporales</taxon>
        <taxon>Streptomycetaceae</taxon>
        <taxon>Wenjunlia</taxon>
    </lineage>
</organism>
<reference evidence="3" key="2">
    <citation type="submission" date="2020-09" db="EMBL/GenBank/DDBJ databases">
        <authorList>
            <person name="Sun Q."/>
            <person name="Zhou Y."/>
        </authorList>
    </citation>
    <scope>NUCLEOTIDE SEQUENCE</scope>
    <source>
        <strain evidence="3">CGMCC 4.7201</strain>
    </source>
</reference>
<evidence type="ECO:0000313" key="4">
    <source>
        <dbReference type="Proteomes" id="UP000641932"/>
    </source>
</evidence>
<dbReference type="InterPro" id="IPR050039">
    <property type="entry name" value="MAB_1171c-like"/>
</dbReference>